<accession>A0A9J6GAN7</accession>
<feature type="region of interest" description="Disordered" evidence="1">
    <location>
        <begin position="1"/>
        <end position="59"/>
    </location>
</feature>
<proteinExistence type="predicted"/>
<dbReference type="Proteomes" id="UP000821853">
    <property type="component" value="Chromosome 3"/>
</dbReference>
<evidence type="ECO:0000313" key="3">
    <source>
        <dbReference type="Proteomes" id="UP000821853"/>
    </source>
</evidence>
<reference evidence="2 3" key="1">
    <citation type="journal article" date="2020" name="Cell">
        <title>Large-Scale Comparative Analyses of Tick Genomes Elucidate Their Genetic Diversity and Vector Capacities.</title>
        <authorList>
            <consortium name="Tick Genome and Microbiome Consortium (TIGMIC)"/>
            <person name="Jia N."/>
            <person name="Wang J."/>
            <person name="Shi W."/>
            <person name="Du L."/>
            <person name="Sun Y."/>
            <person name="Zhan W."/>
            <person name="Jiang J.F."/>
            <person name="Wang Q."/>
            <person name="Zhang B."/>
            <person name="Ji P."/>
            <person name="Bell-Sakyi L."/>
            <person name="Cui X.M."/>
            <person name="Yuan T.T."/>
            <person name="Jiang B.G."/>
            <person name="Yang W.F."/>
            <person name="Lam T.T."/>
            <person name="Chang Q.C."/>
            <person name="Ding S.J."/>
            <person name="Wang X.J."/>
            <person name="Zhu J.G."/>
            <person name="Ruan X.D."/>
            <person name="Zhao L."/>
            <person name="Wei J.T."/>
            <person name="Ye R.Z."/>
            <person name="Que T.C."/>
            <person name="Du C.H."/>
            <person name="Zhou Y.H."/>
            <person name="Cheng J.X."/>
            <person name="Dai P.F."/>
            <person name="Guo W.B."/>
            <person name="Han X.H."/>
            <person name="Huang E.J."/>
            <person name="Li L.F."/>
            <person name="Wei W."/>
            <person name="Gao Y.C."/>
            <person name="Liu J.Z."/>
            <person name="Shao H.Z."/>
            <person name="Wang X."/>
            <person name="Wang C.C."/>
            <person name="Yang T.C."/>
            <person name="Huo Q.B."/>
            <person name="Li W."/>
            <person name="Chen H.Y."/>
            <person name="Chen S.E."/>
            <person name="Zhou L.G."/>
            <person name="Ni X.B."/>
            <person name="Tian J.H."/>
            <person name="Sheng Y."/>
            <person name="Liu T."/>
            <person name="Pan Y.S."/>
            <person name="Xia L.Y."/>
            <person name="Li J."/>
            <person name="Zhao F."/>
            <person name="Cao W.C."/>
        </authorList>
    </citation>
    <scope>NUCLEOTIDE SEQUENCE [LARGE SCALE GENOMIC DNA]</scope>
    <source>
        <strain evidence="2">HaeL-2018</strain>
    </source>
</reference>
<comment type="caution">
    <text evidence="2">The sequence shown here is derived from an EMBL/GenBank/DDBJ whole genome shotgun (WGS) entry which is preliminary data.</text>
</comment>
<gene>
    <name evidence="2" type="ORF">HPB48_018442</name>
</gene>
<sequence length="124" mass="13244">MSGLEPALGVEPGRSPRSNSANGPLVLSSQRIPRLASCHMGSRASTGWRPGSGPCERGKPAKAKATFLAIVNQMQKIALSQTSTTGSSLALERTFKLHATRRKAAAAFFTRFTSQCDLLWYGGH</sequence>
<dbReference type="EMBL" id="JABSTR010000005">
    <property type="protein sequence ID" value="KAH9371817.1"/>
    <property type="molecule type" value="Genomic_DNA"/>
</dbReference>
<feature type="compositionally biased region" description="Polar residues" evidence="1">
    <location>
        <begin position="16"/>
        <end position="31"/>
    </location>
</feature>
<protein>
    <submittedName>
        <fullName evidence="2">Uncharacterized protein</fullName>
    </submittedName>
</protein>
<dbReference type="VEuPathDB" id="VectorBase:HLOH_049240"/>
<evidence type="ECO:0000256" key="1">
    <source>
        <dbReference type="SAM" id="MobiDB-lite"/>
    </source>
</evidence>
<keyword evidence="3" id="KW-1185">Reference proteome</keyword>
<evidence type="ECO:0000313" key="2">
    <source>
        <dbReference type="EMBL" id="KAH9371817.1"/>
    </source>
</evidence>
<dbReference type="AlphaFoldDB" id="A0A9J6GAN7"/>
<name>A0A9J6GAN7_HAELO</name>
<organism evidence="2 3">
    <name type="scientific">Haemaphysalis longicornis</name>
    <name type="common">Bush tick</name>
    <dbReference type="NCBI Taxonomy" id="44386"/>
    <lineage>
        <taxon>Eukaryota</taxon>
        <taxon>Metazoa</taxon>
        <taxon>Ecdysozoa</taxon>
        <taxon>Arthropoda</taxon>
        <taxon>Chelicerata</taxon>
        <taxon>Arachnida</taxon>
        <taxon>Acari</taxon>
        <taxon>Parasitiformes</taxon>
        <taxon>Ixodida</taxon>
        <taxon>Ixodoidea</taxon>
        <taxon>Ixodidae</taxon>
        <taxon>Haemaphysalinae</taxon>
        <taxon>Haemaphysalis</taxon>
    </lineage>
</organism>